<gene>
    <name evidence="1" type="ORF">HPB47_013682</name>
</gene>
<dbReference type="Proteomes" id="UP000805193">
    <property type="component" value="Unassembled WGS sequence"/>
</dbReference>
<evidence type="ECO:0000313" key="2">
    <source>
        <dbReference type="Proteomes" id="UP000805193"/>
    </source>
</evidence>
<accession>A0AC60R295</accession>
<dbReference type="EMBL" id="JABSTQ010000188">
    <property type="protein sequence ID" value="KAG0445582.1"/>
    <property type="molecule type" value="Genomic_DNA"/>
</dbReference>
<reference evidence="1 2" key="1">
    <citation type="journal article" date="2020" name="Cell">
        <title>Large-Scale Comparative Analyses of Tick Genomes Elucidate Their Genetic Diversity and Vector Capacities.</title>
        <authorList>
            <consortium name="Tick Genome and Microbiome Consortium (TIGMIC)"/>
            <person name="Jia N."/>
            <person name="Wang J."/>
            <person name="Shi W."/>
            <person name="Du L."/>
            <person name="Sun Y."/>
            <person name="Zhan W."/>
            <person name="Jiang J.F."/>
            <person name="Wang Q."/>
            <person name="Zhang B."/>
            <person name="Ji P."/>
            <person name="Bell-Sakyi L."/>
            <person name="Cui X.M."/>
            <person name="Yuan T.T."/>
            <person name="Jiang B.G."/>
            <person name="Yang W.F."/>
            <person name="Lam T.T."/>
            <person name="Chang Q.C."/>
            <person name="Ding S.J."/>
            <person name="Wang X.J."/>
            <person name="Zhu J.G."/>
            <person name="Ruan X.D."/>
            <person name="Zhao L."/>
            <person name="Wei J.T."/>
            <person name="Ye R.Z."/>
            <person name="Que T.C."/>
            <person name="Du C.H."/>
            <person name="Zhou Y.H."/>
            <person name="Cheng J.X."/>
            <person name="Dai P.F."/>
            <person name="Guo W.B."/>
            <person name="Han X.H."/>
            <person name="Huang E.J."/>
            <person name="Li L.F."/>
            <person name="Wei W."/>
            <person name="Gao Y.C."/>
            <person name="Liu J.Z."/>
            <person name="Shao H.Z."/>
            <person name="Wang X."/>
            <person name="Wang C.C."/>
            <person name="Yang T.C."/>
            <person name="Huo Q.B."/>
            <person name="Li W."/>
            <person name="Chen H.Y."/>
            <person name="Chen S.E."/>
            <person name="Zhou L.G."/>
            <person name="Ni X.B."/>
            <person name="Tian J.H."/>
            <person name="Sheng Y."/>
            <person name="Liu T."/>
            <person name="Pan Y.S."/>
            <person name="Xia L.Y."/>
            <person name="Li J."/>
            <person name="Zhao F."/>
            <person name="Cao W.C."/>
        </authorList>
    </citation>
    <scope>NUCLEOTIDE SEQUENCE [LARGE SCALE GENOMIC DNA]</scope>
    <source>
        <strain evidence="1">Iper-2018</strain>
    </source>
</reference>
<organism evidence="1 2">
    <name type="scientific">Ixodes persulcatus</name>
    <name type="common">Taiga tick</name>
    <dbReference type="NCBI Taxonomy" id="34615"/>
    <lineage>
        <taxon>Eukaryota</taxon>
        <taxon>Metazoa</taxon>
        <taxon>Ecdysozoa</taxon>
        <taxon>Arthropoda</taxon>
        <taxon>Chelicerata</taxon>
        <taxon>Arachnida</taxon>
        <taxon>Acari</taxon>
        <taxon>Parasitiformes</taxon>
        <taxon>Ixodida</taxon>
        <taxon>Ixodoidea</taxon>
        <taxon>Ixodidae</taxon>
        <taxon>Ixodinae</taxon>
        <taxon>Ixodes</taxon>
    </lineage>
</organism>
<proteinExistence type="predicted"/>
<comment type="caution">
    <text evidence="1">The sequence shown here is derived from an EMBL/GenBank/DDBJ whole genome shotgun (WGS) entry which is preliminary data.</text>
</comment>
<evidence type="ECO:0000313" key="1">
    <source>
        <dbReference type="EMBL" id="KAG0445582.1"/>
    </source>
</evidence>
<sequence>MFMARMEASCEAMKVRLKTTLGEVTYVTVTADCWTTFRRWHRKGEGKSFFCFPSEKFDPNRRAAWVNAVKRAHPTDPRKAWEPSQQSRLCGAHFVTGKPSLDRHHPDHVPTLFAHRKQQPSLGRYERWKNRASTEAGSITAGSPAFCSSSTLLGPCEGAPSG</sequence>
<name>A0AC60R295_IXOPE</name>
<keyword evidence="2" id="KW-1185">Reference proteome</keyword>
<protein>
    <submittedName>
        <fullName evidence="1">Uncharacterized protein</fullName>
    </submittedName>
</protein>